<protein>
    <submittedName>
        <fullName evidence="1">Uncharacterized protein</fullName>
    </submittedName>
</protein>
<reference evidence="1 2" key="1">
    <citation type="journal article" date="2013" name="Front. Plant Sci.">
        <title>The Reference Genome of the Halophytic Plant Eutrema salsugineum.</title>
        <authorList>
            <person name="Yang R."/>
            <person name="Jarvis D.E."/>
            <person name="Chen H."/>
            <person name="Beilstein M.A."/>
            <person name="Grimwood J."/>
            <person name="Jenkins J."/>
            <person name="Shu S."/>
            <person name="Prochnik S."/>
            <person name="Xin M."/>
            <person name="Ma C."/>
            <person name="Schmutz J."/>
            <person name="Wing R.A."/>
            <person name="Mitchell-Olds T."/>
            <person name="Schumaker K.S."/>
            <person name="Wang X."/>
        </authorList>
    </citation>
    <scope>NUCLEOTIDE SEQUENCE [LARGE SCALE GENOMIC DNA]</scope>
</reference>
<evidence type="ECO:0000313" key="1">
    <source>
        <dbReference type="EMBL" id="ESQ29741.1"/>
    </source>
</evidence>
<evidence type="ECO:0000313" key="2">
    <source>
        <dbReference type="Proteomes" id="UP000030689"/>
    </source>
</evidence>
<organism evidence="1 2">
    <name type="scientific">Eutrema salsugineum</name>
    <name type="common">Saltwater cress</name>
    <name type="synonym">Sisymbrium salsugineum</name>
    <dbReference type="NCBI Taxonomy" id="72664"/>
    <lineage>
        <taxon>Eukaryota</taxon>
        <taxon>Viridiplantae</taxon>
        <taxon>Streptophyta</taxon>
        <taxon>Embryophyta</taxon>
        <taxon>Tracheophyta</taxon>
        <taxon>Spermatophyta</taxon>
        <taxon>Magnoliopsida</taxon>
        <taxon>eudicotyledons</taxon>
        <taxon>Gunneridae</taxon>
        <taxon>Pentapetalae</taxon>
        <taxon>rosids</taxon>
        <taxon>malvids</taxon>
        <taxon>Brassicales</taxon>
        <taxon>Brassicaceae</taxon>
        <taxon>Eutremeae</taxon>
        <taxon>Eutrema</taxon>
    </lineage>
</organism>
<keyword evidence="2" id="KW-1185">Reference proteome</keyword>
<name>V4MEP6_EUTSA</name>
<dbReference type="Gramene" id="ESQ29741">
    <property type="protein sequence ID" value="ESQ29741"/>
    <property type="gene ID" value="EUTSA_v10024146mg"/>
</dbReference>
<dbReference type="Proteomes" id="UP000030689">
    <property type="component" value="Unassembled WGS sequence"/>
</dbReference>
<dbReference type="PANTHER" id="PTHR37724">
    <property type="entry name" value="OS02G0564300 PROTEIN"/>
    <property type="match status" value="1"/>
</dbReference>
<accession>V4MEP6</accession>
<dbReference type="AlphaFoldDB" id="V4MEP6"/>
<gene>
    <name evidence="1" type="ORF">EUTSA_v10024146mg</name>
</gene>
<dbReference type="KEGG" id="eus:EUTSA_v10024146mg"/>
<sequence length="136" mass="15478">CNVSILTIKLQEETNKPSSSIFDGYLYGGGPKTFPGGVSKWQWKKMQAKKQKQFFKARLSHISRERQNYEMGKQAELKAPVQKPLNLFSICADEQVKVLADRFQKPSGFDLCTDRDGPELFEAVDENLNRIQAGTY</sequence>
<feature type="non-terminal residue" evidence="1">
    <location>
        <position position="1"/>
    </location>
</feature>
<dbReference type="EMBL" id="KI517881">
    <property type="protein sequence ID" value="ESQ29741.1"/>
    <property type="molecule type" value="Genomic_DNA"/>
</dbReference>
<dbReference type="STRING" id="72664.V4MEP6"/>
<proteinExistence type="predicted"/>
<dbReference type="PANTHER" id="PTHR37724:SF1">
    <property type="entry name" value="OS02G0564300 PROTEIN"/>
    <property type="match status" value="1"/>
</dbReference>
<dbReference type="eggNOG" id="KOG0342">
    <property type="taxonomic scope" value="Eukaryota"/>
</dbReference>